<feature type="region of interest" description="Disordered" evidence="2">
    <location>
        <begin position="451"/>
        <end position="480"/>
    </location>
</feature>
<feature type="repeat" description="TPR" evidence="1">
    <location>
        <begin position="763"/>
        <end position="796"/>
    </location>
</feature>
<dbReference type="PROSITE" id="PS50293">
    <property type="entry name" value="TPR_REGION"/>
    <property type="match status" value="2"/>
</dbReference>
<keyword evidence="4" id="KW-1185">Reference proteome</keyword>
<feature type="repeat" description="TPR" evidence="1">
    <location>
        <begin position="1057"/>
        <end position="1090"/>
    </location>
</feature>
<dbReference type="EMBL" id="JASNWA010000009">
    <property type="protein sequence ID" value="KAK3170279.1"/>
    <property type="molecule type" value="Genomic_DNA"/>
</dbReference>
<dbReference type="Proteomes" id="UP001276659">
    <property type="component" value="Unassembled WGS sequence"/>
</dbReference>
<dbReference type="PANTHER" id="PTHR46082">
    <property type="entry name" value="ATP/GTP-BINDING PROTEIN-RELATED"/>
    <property type="match status" value="1"/>
</dbReference>
<feature type="repeat" description="TPR" evidence="1">
    <location>
        <begin position="1183"/>
        <end position="1216"/>
    </location>
</feature>
<protein>
    <submittedName>
        <fullName evidence="3">Uncharacterized protein</fullName>
    </submittedName>
</protein>
<accession>A0AAD9Z246</accession>
<dbReference type="SUPFAM" id="SSF48452">
    <property type="entry name" value="TPR-like"/>
    <property type="match status" value="2"/>
</dbReference>
<feature type="repeat" description="TPR" evidence="1">
    <location>
        <begin position="679"/>
        <end position="712"/>
    </location>
</feature>
<reference evidence="3" key="1">
    <citation type="submission" date="2022-11" db="EMBL/GenBank/DDBJ databases">
        <title>Chromosomal genome sequence assembly and mating type (MAT) locus characterization of the leprose asexual lichenized fungus Lepraria neglecta (Nyl.) Erichsen.</title>
        <authorList>
            <person name="Allen J.L."/>
            <person name="Pfeffer B."/>
        </authorList>
    </citation>
    <scope>NUCLEOTIDE SEQUENCE</scope>
    <source>
        <strain evidence="3">Allen 5258</strain>
    </source>
</reference>
<feature type="compositionally biased region" description="Polar residues" evidence="2">
    <location>
        <begin position="462"/>
        <end position="480"/>
    </location>
</feature>
<evidence type="ECO:0000313" key="3">
    <source>
        <dbReference type="EMBL" id="KAK3170279.1"/>
    </source>
</evidence>
<proteinExistence type="predicted"/>
<gene>
    <name evidence="3" type="ORF">OEA41_009666</name>
</gene>
<feature type="repeat" description="TPR" evidence="1">
    <location>
        <begin position="805"/>
        <end position="838"/>
    </location>
</feature>
<dbReference type="Pfam" id="PF13424">
    <property type="entry name" value="TPR_12"/>
    <property type="match status" value="6"/>
</dbReference>
<evidence type="ECO:0000256" key="2">
    <source>
        <dbReference type="SAM" id="MobiDB-lite"/>
    </source>
</evidence>
<dbReference type="SMART" id="SM00028">
    <property type="entry name" value="TPR"/>
    <property type="match status" value="13"/>
</dbReference>
<dbReference type="PANTHER" id="PTHR46082:SF6">
    <property type="entry name" value="AAA+ ATPASE DOMAIN-CONTAINING PROTEIN-RELATED"/>
    <property type="match status" value="1"/>
</dbReference>
<feature type="repeat" description="TPR" evidence="1">
    <location>
        <begin position="973"/>
        <end position="1006"/>
    </location>
</feature>
<dbReference type="Pfam" id="PF13374">
    <property type="entry name" value="TPR_10"/>
    <property type="match status" value="1"/>
</dbReference>
<dbReference type="InterPro" id="IPR053137">
    <property type="entry name" value="NLR-like"/>
</dbReference>
<comment type="caution">
    <text evidence="3">The sequence shown here is derived from an EMBL/GenBank/DDBJ whole genome shotgun (WGS) entry which is preliminary data.</text>
</comment>
<feature type="repeat" description="TPR" evidence="1">
    <location>
        <begin position="721"/>
        <end position="754"/>
    </location>
</feature>
<feature type="repeat" description="TPR" evidence="1">
    <location>
        <begin position="1141"/>
        <end position="1174"/>
    </location>
</feature>
<dbReference type="InterPro" id="IPR019734">
    <property type="entry name" value="TPR_rpt"/>
</dbReference>
<dbReference type="InterPro" id="IPR011990">
    <property type="entry name" value="TPR-like_helical_dom_sf"/>
</dbReference>
<evidence type="ECO:0000256" key="1">
    <source>
        <dbReference type="PROSITE-ProRule" id="PRU00339"/>
    </source>
</evidence>
<dbReference type="PROSITE" id="PS50005">
    <property type="entry name" value="TPR"/>
    <property type="match status" value="11"/>
</dbReference>
<name>A0AAD9Z246_9LECA</name>
<dbReference type="PRINTS" id="PR00381">
    <property type="entry name" value="KINESINLIGHT"/>
</dbReference>
<dbReference type="Gene3D" id="1.25.40.10">
    <property type="entry name" value="Tetratricopeptide repeat domain"/>
    <property type="match status" value="3"/>
</dbReference>
<feature type="repeat" description="TPR" evidence="1">
    <location>
        <begin position="889"/>
        <end position="922"/>
    </location>
</feature>
<organism evidence="3 4">
    <name type="scientific">Lepraria neglecta</name>
    <dbReference type="NCBI Taxonomy" id="209136"/>
    <lineage>
        <taxon>Eukaryota</taxon>
        <taxon>Fungi</taxon>
        <taxon>Dikarya</taxon>
        <taxon>Ascomycota</taxon>
        <taxon>Pezizomycotina</taxon>
        <taxon>Lecanoromycetes</taxon>
        <taxon>OSLEUM clade</taxon>
        <taxon>Lecanoromycetidae</taxon>
        <taxon>Lecanorales</taxon>
        <taxon>Lecanorineae</taxon>
        <taxon>Stereocaulaceae</taxon>
        <taxon>Lepraria</taxon>
    </lineage>
</organism>
<feature type="repeat" description="TPR" evidence="1">
    <location>
        <begin position="1099"/>
        <end position="1132"/>
    </location>
</feature>
<keyword evidence="1" id="KW-0802">TPR repeat</keyword>
<sequence length="1370" mass="154639">MELIKLLEESLRTLEKVIANADKQHQLPRRPWHNDADRFGPSVDVLPEVAGDFKQTLAECDTLLNDHSRFQYSQAGFVENIRWWSSVEGDVNNLKERVRFHMIKLTFVAKPFEIQLLLGIKHELQELRKDVNEIRTILVNGFQNRDISSSADFQSFQVPYELASRFADALQANRPPSFQDQGDIPLKEGFDALVYHFADSTIEFNPRPEIRQQAPDEPQYLNLVKARWIAQVIKESASFRFAGPDSLWADYLKELEDDIKGQFRRFDTGQLVPPPPDRVALLPHGCFSIWVVEVAPVRPPDLTEQRLLEEKIIELALPGTFSTRQSTVTVFRKSESKMRLVKTTKDNQNQYFHHKVETPLNIESDRLIPTYATPGDPSTATNNIILCSSEGQDPVWYSLKDPADVLQFQRALTGFRVSHQILNISWSIEGSSKPNKSGRGSLQFWHLKPFQPIGEDGERPLDTSSISTRSPQSPTPSAALTRYSTGLSASTTLFSTGSVASTVSGPRGNGTALLRPELPRILIFTMCEGMYTFLQLKIDTNLFINPKATKKNSTVVIETKAKKIDFVKLCVKELYSWNLACFRHPRHPEMRKLETIKQGSEAASKILEITSKKYIVLTFLGPTGPAGKQSFSNETVWTEDREYSLPYLEKEEFCKEFDSLAKLRDVDKEALRPEHTSTLDTVNNLGLLYQDQGKLKEAEAMYQQALKGYEKAFGPEHTSTLRTVNNLGLLYQDQGKLKEAEEMYQRALNGYKKALGPEHTSTLDTVNNLGLLYKNQGKLKEAEEMYQRALNGYKKALGPEHTSTLRTVNNLGLLYQDQGKLKEAEEMYQRALNGYKKALGPEHTSTLATVNNLGLLYNNQGRLAEAEVMYLRVLDGYEKAWGPEHISTLSIVNNLGNLYKDQGKLTEAEKMYQRALNGYEKAWGPEHISTLSIVNNLGNLYKDQGKLAEAEKMYQRALKGKEKAWGPDHTSTLDTVNSLGNLYADQGKLEEAEKMYQRALEGYEEAWGPEHTSTLSIVNNLGNLYADRGKLAETERMYQRALKGKEKAWGPDHTSTLDTVNNLGNLYADQGKLEEAEKIYQRALKGYEKALGLEHTSTLDTVNNLGTLYANQGKLEEAEKMYQRALKGYEKALGLEHTSTLDTVNNLGTLYYSQGKLAEAEKMYQQALEGYEEAWGPDHTSTLDTVNSLGNLYADQGRLEVAEKMYKRALKGYETNFGIHHERTNEVLAAFLGLGIAHHRTLQARSDLQEVGAKPDEAENRYISKDHIEATDDKAQSIPETISEIIRRELTNSNDGVFLSIDWDLPGFIQQECSLGQSLGSLVVLTTDGNHTQATTCQEYLLWRWPRVSSSLIVTLNKIVNDREGNTDSK</sequence>
<evidence type="ECO:0000313" key="4">
    <source>
        <dbReference type="Proteomes" id="UP001276659"/>
    </source>
</evidence>
<feature type="repeat" description="TPR" evidence="1">
    <location>
        <begin position="931"/>
        <end position="964"/>
    </location>
</feature>